<proteinExistence type="predicted"/>
<name>A0AAE0FJW9_9CHLO</name>
<dbReference type="InterPro" id="IPR029028">
    <property type="entry name" value="Alpha/beta_knot_MTases"/>
</dbReference>
<dbReference type="SUPFAM" id="SSF75217">
    <property type="entry name" value="alpha/beta knot"/>
    <property type="match status" value="1"/>
</dbReference>
<dbReference type="AlphaFoldDB" id="A0AAE0FJW9"/>
<gene>
    <name evidence="1" type="ORF">CYMTET_29892</name>
</gene>
<protein>
    <recommendedName>
        <fullName evidence="3">16S rRNA (uracil(1498)-N(3))-methyltransferase</fullName>
    </recommendedName>
</protein>
<sequence length="204" mass="22341">MHVVQRLSNIFSVPKVFTPRLCGKLQVRCLNRVLFEKHEVEADGCTVLLPSSDKRARHIEKVLLVQPCLAATSASSPADAIAATSEKTIKVGLIDGDRGNAIRQPPAATDGDRMRLLCCFQNQSEPGIPSELPVDILLAAPRTKQLKRMLPMLSQLGIRKLYLTNACRVEKAYLKSGVATEPEAIRELLVEGLSQARPPPPWGT</sequence>
<evidence type="ECO:0000313" key="1">
    <source>
        <dbReference type="EMBL" id="KAK3261191.1"/>
    </source>
</evidence>
<keyword evidence="2" id="KW-1185">Reference proteome</keyword>
<reference evidence="1 2" key="1">
    <citation type="journal article" date="2015" name="Genome Biol. Evol.">
        <title>Comparative Genomics of a Bacterivorous Green Alga Reveals Evolutionary Causalities and Consequences of Phago-Mixotrophic Mode of Nutrition.</title>
        <authorList>
            <person name="Burns J.A."/>
            <person name="Paasch A."/>
            <person name="Narechania A."/>
            <person name="Kim E."/>
        </authorList>
    </citation>
    <scope>NUCLEOTIDE SEQUENCE [LARGE SCALE GENOMIC DNA]</scope>
    <source>
        <strain evidence="1 2">PLY_AMNH</strain>
    </source>
</reference>
<evidence type="ECO:0000313" key="2">
    <source>
        <dbReference type="Proteomes" id="UP001190700"/>
    </source>
</evidence>
<organism evidence="1 2">
    <name type="scientific">Cymbomonas tetramitiformis</name>
    <dbReference type="NCBI Taxonomy" id="36881"/>
    <lineage>
        <taxon>Eukaryota</taxon>
        <taxon>Viridiplantae</taxon>
        <taxon>Chlorophyta</taxon>
        <taxon>Pyramimonadophyceae</taxon>
        <taxon>Pyramimonadales</taxon>
        <taxon>Pyramimonadaceae</taxon>
        <taxon>Cymbomonas</taxon>
    </lineage>
</organism>
<dbReference type="Gene3D" id="3.40.1280.10">
    <property type="match status" value="1"/>
</dbReference>
<dbReference type="Proteomes" id="UP001190700">
    <property type="component" value="Unassembled WGS sequence"/>
</dbReference>
<dbReference type="EMBL" id="LGRX02017080">
    <property type="protein sequence ID" value="KAK3261191.1"/>
    <property type="molecule type" value="Genomic_DNA"/>
</dbReference>
<comment type="caution">
    <text evidence="1">The sequence shown here is derived from an EMBL/GenBank/DDBJ whole genome shotgun (WGS) entry which is preliminary data.</text>
</comment>
<accession>A0AAE0FJW9</accession>
<evidence type="ECO:0008006" key="3">
    <source>
        <dbReference type="Google" id="ProtNLM"/>
    </source>
</evidence>
<dbReference type="InterPro" id="IPR029026">
    <property type="entry name" value="tRNA_m1G_MTases_N"/>
</dbReference>